<reference evidence="1 2" key="1">
    <citation type="submission" date="2018-04" db="EMBL/GenBank/DDBJ databases">
        <title>The genome sequence of Caulobacter sp. 736.</title>
        <authorList>
            <person name="Gao J."/>
            <person name="Sun J."/>
        </authorList>
    </citation>
    <scope>NUCLEOTIDE SEQUENCE [LARGE SCALE GENOMIC DNA]</scope>
    <source>
        <strain evidence="1 2">736</strain>
    </source>
</reference>
<dbReference type="AlphaFoldDB" id="A0A2T9IVN7"/>
<protein>
    <submittedName>
        <fullName evidence="1">Uncharacterized protein</fullName>
    </submittedName>
</protein>
<gene>
    <name evidence="1" type="ORF">DDF65_25205</name>
</gene>
<keyword evidence="2" id="KW-1185">Reference proteome</keyword>
<evidence type="ECO:0000313" key="1">
    <source>
        <dbReference type="EMBL" id="PVM70928.1"/>
    </source>
</evidence>
<dbReference type="EMBL" id="QDKP01000067">
    <property type="protein sequence ID" value="PVM70928.1"/>
    <property type="molecule type" value="Genomic_DNA"/>
</dbReference>
<name>A0A2T9IVN7_9CAUL</name>
<dbReference type="Proteomes" id="UP000244913">
    <property type="component" value="Unassembled WGS sequence"/>
</dbReference>
<sequence length="133" mass="14208">MLTGLAFGASMACLLGRGAMAKFEIDYEEKLYLALAALRGAGYAPLRLVLDRAERLGPTSIERLGTGAVRALDIEVDVRPDETPHIVASKDGLTLLAPVALRRLARWLAADGGQAEPMALVPAYRVPPLRVVS</sequence>
<evidence type="ECO:0000313" key="2">
    <source>
        <dbReference type="Proteomes" id="UP000244913"/>
    </source>
</evidence>
<accession>A0A2T9IVN7</accession>
<organism evidence="1 2">
    <name type="scientific">Caulobacter radicis</name>
    <dbReference type="NCBI Taxonomy" id="2172650"/>
    <lineage>
        <taxon>Bacteria</taxon>
        <taxon>Pseudomonadati</taxon>
        <taxon>Pseudomonadota</taxon>
        <taxon>Alphaproteobacteria</taxon>
        <taxon>Caulobacterales</taxon>
        <taxon>Caulobacteraceae</taxon>
        <taxon>Caulobacter</taxon>
    </lineage>
</organism>
<proteinExistence type="predicted"/>
<comment type="caution">
    <text evidence="1">The sequence shown here is derived from an EMBL/GenBank/DDBJ whole genome shotgun (WGS) entry which is preliminary data.</text>
</comment>